<protein>
    <submittedName>
        <fullName evidence="1">Uncharacterized protein</fullName>
    </submittedName>
</protein>
<dbReference type="AlphaFoldDB" id="A0A2K5AQ03"/>
<dbReference type="EMBL" id="LT981265">
    <property type="protein sequence ID" value="SPC33714.1"/>
    <property type="molecule type" value="Genomic_DNA"/>
</dbReference>
<organism evidence="1 2">
    <name type="scientific">Candidatus Nitrosocaldus cavascurensis</name>
    <dbReference type="NCBI Taxonomy" id="2058097"/>
    <lineage>
        <taxon>Archaea</taxon>
        <taxon>Nitrososphaerota</taxon>
        <taxon>Nitrososphaeria</taxon>
        <taxon>Candidatus Nitrosocaldales</taxon>
        <taxon>Candidatus Nitrosocaldaceae</taxon>
        <taxon>Candidatus Nitrosocaldus</taxon>
    </lineage>
</organism>
<proteinExistence type="predicted"/>
<reference evidence="2" key="1">
    <citation type="submission" date="2018-01" db="EMBL/GenBank/DDBJ databases">
        <authorList>
            <person name="Kerou L M."/>
        </authorList>
    </citation>
    <scope>NUCLEOTIDE SEQUENCE [LARGE SCALE GENOMIC DNA]</scope>
    <source>
        <strain evidence="2">SCU2</strain>
    </source>
</reference>
<gene>
    <name evidence="1" type="ORF">NCAV_0521</name>
</gene>
<dbReference type="Proteomes" id="UP000236248">
    <property type="component" value="Chromosome NCAV"/>
</dbReference>
<dbReference type="KEGG" id="ncv:NCAV_0521"/>
<name>A0A2K5AQ03_9ARCH</name>
<sequence>MLASSAVFDMLEQKDSGYEHEDEQQQEQMLIKRFEELVAKYGKSENLKMFIYFHKPGSSVKHPPDVTDNIIYVLDGKRVKVRCRCGASLDLTDYSKMDKVD</sequence>
<evidence type="ECO:0000313" key="2">
    <source>
        <dbReference type="Proteomes" id="UP000236248"/>
    </source>
</evidence>
<keyword evidence="2" id="KW-1185">Reference proteome</keyword>
<accession>A0A2K5AQ03</accession>
<evidence type="ECO:0000313" key="1">
    <source>
        <dbReference type="EMBL" id="SPC33714.1"/>
    </source>
</evidence>